<dbReference type="EMBL" id="JAVREI010000001">
    <property type="protein sequence ID" value="MDT0274843.1"/>
    <property type="molecule type" value="Genomic_DNA"/>
</dbReference>
<keyword evidence="2" id="KW-1185">Reference proteome</keyword>
<accession>A0ABU2K3S8</accession>
<organism evidence="1 2">
    <name type="scientific">Blastococcus goldschmidtiae</name>
    <dbReference type="NCBI Taxonomy" id="3075546"/>
    <lineage>
        <taxon>Bacteria</taxon>
        <taxon>Bacillati</taxon>
        <taxon>Actinomycetota</taxon>
        <taxon>Actinomycetes</taxon>
        <taxon>Geodermatophilales</taxon>
        <taxon>Geodermatophilaceae</taxon>
        <taxon>Blastococcus</taxon>
    </lineage>
</organism>
<comment type="caution">
    <text evidence="1">The sequence shown here is derived from an EMBL/GenBank/DDBJ whole genome shotgun (WGS) entry which is preliminary data.</text>
</comment>
<gene>
    <name evidence="1" type="ORF">RM425_02915</name>
</gene>
<sequence>MSVLTRPEVRRLVERPVLGRLLAGRLVAGVRAEDGLGVAAALAAEGHPVALEHRPGPGDDGAAELAALIALVRSSGPPGDCELTVPVDRPDVARRLAGEAAAAGLGVAFDGDPEPVDALLGRHPGARTVVRAGEPGAQARCRALAGSRVRLRGSGPAARPAFVRCVDILMAGDGGPAVATGDPRLVAITGERAAWHGRAPESWEHVMPWNVRTPEQQRLAAAGATVRVAVVSGAGAVAALLGCPGGLR</sequence>
<proteinExistence type="predicted"/>
<evidence type="ECO:0008006" key="3">
    <source>
        <dbReference type="Google" id="ProtNLM"/>
    </source>
</evidence>
<evidence type="ECO:0000313" key="1">
    <source>
        <dbReference type="EMBL" id="MDT0274843.1"/>
    </source>
</evidence>
<dbReference type="RefSeq" id="WP_311343682.1">
    <property type="nucleotide sequence ID" value="NZ_JAVREI010000001.1"/>
</dbReference>
<evidence type="ECO:0000313" key="2">
    <source>
        <dbReference type="Proteomes" id="UP001183222"/>
    </source>
</evidence>
<reference evidence="2" key="1">
    <citation type="submission" date="2023-07" db="EMBL/GenBank/DDBJ databases">
        <title>30 novel species of actinomycetes from the DSMZ collection.</title>
        <authorList>
            <person name="Nouioui I."/>
        </authorList>
    </citation>
    <scope>NUCLEOTIDE SEQUENCE [LARGE SCALE GENOMIC DNA]</scope>
    <source>
        <strain evidence="2">DSM 46792</strain>
    </source>
</reference>
<name>A0ABU2K3S8_9ACTN</name>
<dbReference type="Proteomes" id="UP001183222">
    <property type="component" value="Unassembled WGS sequence"/>
</dbReference>
<protein>
    <recommendedName>
        <fullName evidence="3">LUD domain-containing protein</fullName>
    </recommendedName>
</protein>